<keyword evidence="3" id="KW-1185">Reference proteome</keyword>
<dbReference type="RefSeq" id="WP_205187137.1">
    <property type="nucleotide sequence ID" value="NZ_JAFBFC010000003.1"/>
</dbReference>
<evidence type="ECO:0000313" key="3">
    <source>
        <dbReference type="Proteomes" id="UP000809829"/>
    </source>
</evidence>
<organism evidence="2 3">
    <name type="scientific">Priestia iocasae</name>
    <dbReference type="NCBI Taxonomy" id="2291674"/>
    <lineage>
        <taxon>Bacteria</taxon>
        <taxon>Bacillati</taxon>
        <taxon>Bacillota</taxon>
        <taxon>Bacilli</taxon>
        <taxon>Bacillales</taxon>
        <taxon>Bacillaceae</taxon>
        <taxon>Priestia</taxon>
    </lineage>
</organism>
<keyword evidence="2" id="KW-0540">Nuclease</keyword>
<accession>A0ABS2QVF6</accession>
<dbReference type="GO" id="GO:0004527">
    <property type="term" value="F:exonuclease activity"/>
    <property type="evidence" value="ECO:0007669"/>
    <property type="project" value="UniProtKB-KW"/>
</dbReference>
<proteinExistence type="predicted"/>
<dbReference type="Proteomes" id="UP000809829">
    <property type="component" value="Unassembled WGS sequence"/>
</dbReference>
<dbReference type="PROSITE" id="PS51257">
    <property type="entry name" value="PROKAR_LIPOPROTEIN"/>
    <property type="match status" value="1"/>
</dbReference>
<protein>
    <submittedName>
        <fullName evidence="2">DNA repair exonuclease SbcCD ATPase subunit</fullName>
    </submittedName>
</protein>
<gene>
    <name evidence="2" type="ORF">JOC83_002232</name>
</gene>
<sequence>MKKYVVVGALVSGLLAGCSNDSVPELAVYESFEKVVAEEKAFSSQQRSLTELEQKEKDMYDEIISLGMKEHERVKKVANQALKIVNEREERLEKESKSIKKSYQKSKEIQSQIETIENPQFKKDAEQLISMMDERYEAYEKLYGFYKQGLQLDKELYQLFQNEKVTLDELEDKITSINATYENIIKANEQFNNKTYIYNEKKQQFYEKVNKSK</sequence>
<dbReference type="SUPFAM" id="SSF140423">
    <property type="entry name" value="MW0975(SA0943)-like"/>
    <property type="match status" value="1"/>
</dbReference>
<dbReference type="InterPro" id="IPR019454">
    <property type="entry name" value="Lipoprot_YkyA-like"/>
</dbReference>
<reference evidence="2 3" key="1">
    <citation type="submission" date="2021-01" db="EMBL/GenBank/DDBJ databases">
        <title>Genomic Encyclopedia of Type Strains, Phase IV (KMG-IV): sequencing the most valuable type-strain genomes for metagenomic binning, comparative biology and taxonomic classification.</title>
        <authorList>
            <person name="Goeker M."/>
        </authorList>
    </citation>
    <scope>NUCLEOTIDE SEQUENCE [LARGE SCALE GENOMIC DNA]</scope>
    <source>
        <strain evidence="2 3">DSM 104297</strain>
    </source>
</reference>
<name>A0ABS2QVF6_9BACI</name>
<dbReference type="InterPro" id="IPR036785">
    <property type="entry name" value="YkyA-like_sf"/>
</dbReference>
<comment type="caution">
    <text evidence="2">The sequence shown here is derived from an EMBL/GenBank/DDBJ whole genome shotgun (WGS) entry which is preliminary data.</text>
</comment>
<dbReference type="Pfam" id="PF10368">
    <property type="entry name" value="YkyA"/>
    <property type="match status" value="1"/>
</dbReference>
<dbReference type="EMBL" id="JAFBFC010000003">
    <property type="protein sequence ID" value="MBM7703385.1"/>
    <property type="molecule type" value="Genomic_DNA"/>
</dbReference>
<keyword evidence="2" id="KW-0378">Hydrolase</keyword>
<feature type="coiled-coil region" evidence="1">
    <location>
        <begin position="68"/>
        <end position="142"/>
    </location>
</feature>
<keyword evidence="1" id="KW-0175">Coiled coil</keyword>
<evidence type="ECO:0000256" key="1">
    <source>
        <dbReference type="SAM" id="Coils"/>
    </source>
</evidence>
<evidence type="ECO:0000313" key="2">
    <source>
        <dbReference type="EMBL" id="MBM7703385.1"/>
    </source>
</evidence>
<keyword evidence="2" id="KW-0269">Exonuclease</keyword>
<dbReference type="Gene3D" id="1.20.120.570">
    <property type="entry name" value="YkyA-like"/>
    <property type="match status" value="1"/>
</dbReference>